<evidence type="ECO:0000313" key="8">
    <source>
        <dbReference type="EMBL" id="KAJ5092638.1"/>
    </source>
</evidence>
<dbReference type="Pfam" id="PF03006">
    <property type="entry name" value="HlyIII"/>
    <property type="match status" value="1"/>
</dbReference>
<evidence type="ECO:0000256" key="4">
    <source>
        <dbReference type="ARBA" id="ARBA00022989"/>
    </source>
</evidence>
<comment type="subcellular location">
    <subcellularLocation>
        <location evidence="1">Membrane</location>
        <topology evidence="1">Multi-pass membrane protein</topology>
    </subcellularLocation>
</comment>
<dbReference type="InterPro" id="IPR004254">
    <property type="entry name" value="AdipoR/HlyIII-related"/>
</dbReference>
<evidence type="ECO:0000256" key="5">
    <source>
        <dbReference type="ARBA" id="ARBA00023136"/>
    </source>
</evidence>
<feature type="transmembrane region" description="Helical" evidence="7">
    <location>
        <begin position="105"/>
        <end position="125"/>
    </location>
</feature>
<dbReference type="GO" id="GO:0038023">
    <property type="term" value="F:signaling receptor activity"/>
    <property type="evidence" value="ECO:0007669"/>
    <property type="project" value="TreeGrafter"/>
</dbReference>
<evidence type="ECO:0000256" key="2">
    <source>
        <dbReference type="ARBA" id="ARBA00007018"/>
    </source>
</evidence>
<evidence type="ECO:0000256" key="3">
    <source>
        <dbReference type="ARBA" id="ARBA00022692"/>
    </source>
</evidence>
<keyword evidence="5 7" id="KW-0472">Membrane</keyword>
<feature type="binding site" evidence="6">
    <location>
        <position position="94"/>
    </location>
    <ligand>
        <name>Zn(2+)</name>
        <dbReference type="ChEBI" id="CHEBI:29105"/>
    </ligand>
</feature>
<dbReference type="AlphaFoldDB" id="A0A9W9K4B4"/>
<evidence type="ECO:0000256" key="6">
    <source>
        <dbReference type="PIRSR" id="PIRSR604254-1"/>
    </source>
</evidence>
<organism evidence="8 9">
    <name type="scientific">Penicillium alfredii</name>
    <dbReference type="NCBI Taxonomy" id="1506179"/>
    <lineage>
        <taxon>Eukaryota</taxon>
        <taxon>Fungi</taxon>
        <taxon>Dikarya</taxon>
        <taxon>Ascomycota</taxon>
        <taxon>Pezizomycotina</taxon>
        <taxon>Eurotiomycetes</taxon>
        <taxon>Eurotiomycetidae</taxon>
        <taxon>Eurotiales</taxon>
        <taxon>Aspergillaceae</taxon>
        <taxon>Penicillium</taxon>
    </lineage>
</organism>
<proteinExistence type="inferred from homology"/>
<evidence type="ECO:0000256" key="7">
    <source>
        <dbReference type="SAM" id="Phobius"/>
    </source>
</evidence>
<feature type="binding site" evidence="6">
    <location>
        <position position="242"/>
    </location>
    <ligand>
        <name>Zn(2+)</name>
        <dbReference type="ChEBI" id="CHEBI:29105"/>
    </ligand>
</feature>
<keyword evidence="6" id="KW-0862">Zinc</keyword>
<dbReference type="OrthoDB" id="529367at2759"/>
<evidence type="ECO:0000313" key="9">
    <source>
        <dbReference type="Proteomes" id="UP001141434"/>
    </source>
</evidence>
<feature type="transmembrane region" description="Helical" evidence="7">
    <location>
        <begin position="73"/>
        <end position="93"/>
    </location>
</feature>
<protein>
    <submittedName>
        <fullName evidence="8">Uncharacterized protein</fullName>
    </submittedName>
</protein>
<keyword evidence="4 7" id="KW-1133">Transmembrane helix</keyword>
<dbReference type="GO" id="GO:0006882">
    <property type="term" value="P:intracellular zinc ion homeostasis"/>
    <property type="evidence" value="ECO:0007669"/>
    <property type="project" value="TreeGrafter"/>
</dbReference>
<dbReference type="Proteomes" id="UP001141434">
    <property type="component" value="Unassembled WGS sequence"/>
</dbReference>
<dbReference type="GeneID" id="81397202"/>
<comment type="caution">
    <text evidence="8">The sequence shown here is derived from an EMBL/GenBank/DDBJ whole genome shotgun (WGS) entry which is preliminary data.</text>
</comment>
<dbReference type="GO" id="GO:0016020">
    <property type="term" value="C:membrane"/>
    <property type="evidence" value="ECO:0007669"/>
    <property type="project" value="UniProtKB-SubCell"/>
</dbReference>
<dbReference type="PANTHER" id="PTHR20855">
    <property type="entry name" value="ADIPOR/PROGESTIN RECEPTOR-RELATED"/>
    <property type="match status" value="1"/>
</dbReference>
<reference evidence="8" key="2">
    <citation type="journal article" date="2023" name="IMA Fungus">
        <title>Comparative genomic study of the Penicillium genus elucidates a diverse pangenome and 15 lateral gene transfer events.</title>
        <authorList>
            <person name="Petersen C."/>
            <person name="Sorensen T."/>
            <person name="Nielsen M.R."/>
            <person name="Sondergaard T.E."/>
            <person name="Sorensen J.L."/>
            <person name="Fitzpatrick D.A."/>
            <person name="Frisvad J.C."/>
            <person name="Nielsen K.L."/>
        </authorList>
    </citation>
    <scope>NUCLEOTIDE SEQUENCE</scope>
    <source>
        <strain evidence="8">IBT 34128</strain>
    </source>
</reference>
<evidence type="ECO:0000256" key="1">
    <source>
        <dbReference type="ARBA" id="ARBA00004141"/>
    </source>
</evidence>
<dbReference type="EMBL" id="JAPMSZ010000009">
    <property type="protein sequence ID" value="KAJ5092638.1"/>
    <property type="molecule type" value="Genomic_DNA"/>
</dbReference>
<keyword evidence="9" id="KW-1185">Reference proteome</keyword>
<dbReference type="PANTHER" id="PTHR20855:SF52">
    <property type="entry name" value="ADIPONECTIN RECEPTOR PROTEIN"/>
    <property type="match status" value="1"/>
</dbReference>
<accession>A0A9W9K4B4</accession>
<keyword evidence="6" id="KW-0479">Metal-binding</keyword>
<feature type="transmembrane region" description="Helical" evidence="7">
    <location>
        <begin position="47"/>
        <end position="66"/>
    </location>
</feature>
<feature type="transmembrane region" description="Helical" evidence="7">
    <location>
        <begin position="188"/>
        <end position="211"/>
    </location>
</feature>
<name>A0A9W9K4B4_9EURO</name>
<gene>
    <name evidence="8" type="ORF">NUU61_007508</name>
</gene>
<feature type="binding site" evidence="6">
    <location>
        <position position="238"/>
    </location>
    <ligand>
        <name>Zn(2+)</name>
        <dbReference type="ChEBI" id="CHEBI:29105"/>
    </ligand>
</feature>
<reference evidence="8" key="1">
    <citation type="submission" date="2022-11" db="EMBL/GenBank/DDBJ databases">
        <authorList>
            <person name="Petersen C."/>
        </authorList>
    </citation>
    <scope>NUCLEOTIDE SEQUENCE</scope>
    <source>
        <strain evidence="8">IBT 34128</strain>
    </source>
</reference>
<dbReference type="GO" id="GO:0046872">
    <property type="term" value="F:metal ion binding"/>
    <property type="evidence" value="ECO:0007669"/>
    <property type="project" value="UniProtKB-KW"/>
</dbReference>
<comment type="similarity">
    <text evidence="2">Belongs to the ADIPOR family.</text>
</comment>
<sequence>MRLLLRTGVPAWADTNQFILTRYRPESRSWTHCLASWTYWPNETANIYSHPVLAVMLALGAVTVRIDLRGFDGAIVVLQLVMAILCLVISTLYHTALNHSASFDYGGILALILGNFLSGLHFGFYCDPALRSQYWSLVLALSAPFGLVLRPWFRATEWRTLRLASCVANGLSAFAPIGHAWYLWGRTYLMHIGVSYYLLEGALLLAGCYVWEVGVVDFPRRVPEPLFPGRLDIWGHSHTPWHVSVALSIAAHARGLLSARDYNYRHALCRMG</sequence>
<keyword evidence="3 7" id="KW-0812">Transmembrane</keyword>
<dbReference type="RefSeq" id="XP_056510833.1">
    <property type="nucleotide sequence ID" value="XM_056658033.1"/>
</dbReference>